<protein>
    <recommendedName>
        <fullName evidence="4">Antitoxin</fullName>
    </recommendedName>
</protein>
<proteinExistence type="inferred from homology"/>
<dbReference type="AlphaFoldDB" id="A0A202FET5"/>
<sequence>MSEVRPISALKEYTKVFSELREGNPITFTKDGNEVGILVNSKEWNKIQAEIKLLNGLNHEDNSFDGMPLSEFRKLHDGK</sequence>
<comment type="caution">
    <text evidence="2">The sequence shown here is derived from an EMBL/GenBank/DDBJ whole genome shotgun (WGS) entry which is preliminary data.</text>
</comment>
<evidence type="ECO:0000313" key="3">
    <source>
        <dbReference type="Proteomes" id="UP000196232"/>
    </source>
</evidence>
<evidence type="ECO:0000313" key="2">
    <source>
        <dbReference type="EMBL" id="OVE98971.1"/>
    </source>
</evidence>
<reference evidence="2 3" key="1">
    <citation type="submission" date="2017-03" db="EMBL/GenBank/DDBJ databases">
        <title>Genome sequence of Lactobacillus bobalius KACC 16343.</title>
        <authorList>
            <person name="Chun J."/>
        </authorList>
    </citation>
    <scope>NUCLEOTIDE SEQUENCE [LARGE SCALE GENOMIC DNA]</scope>
    <source>
        <strain evidence="2 3">KACC 16343</strain>
    </source>
</reference>
<gene>
    <name evidence="2" type="ORF">LKACC16343_00083</name>
</gene>
<evidence type="ECO:0008006" key="4">
    <source>
        <dbReference type="Google" id="ProtNLM"/>
    </source>
</evidence>
<dbReference type="EMBL" id="MYFM01000001">
    <property type="protein sequence ID" value="OVE98971.1"/>
    <property type="molecule type" value="Genomic_DNA"/>
</dbReference>
<dbReference type="Proteomes" id="UP000196232">
    <property type="component" value="Unassembled WGS sequence"/>
</dbReference>
<accession>A0A202FET5</accession>
<evidence type="ECO:0000256" key="1">
    <source>
        <dbReference type="ARBA" id="ARBA00009981"/>
    </source>
</evidence>
<dbReference type="RefSeq" id="WP_056952812.1">
    <property type="nucleotide sequence ID" value="NZ_LNUA01000032.1"/>
</dbReference>
<comment type="similarity">
    <text evidence="1">Belongs to the phD/YefM antitoxin family.</text>
</comment>
<organism evidence="2 3">
    <name type="scientific">Companilactobacillus bobalius</name>
    <dbReference type="NCBI Taxonomy" id="2801451"/>
    <lineage>
        <taxon>Bacteria</taxon>
        <taxon>Bacillati</taxon>
        <taxon>Bacillota</taxon>
        <taxon>Bacilli</taxon>
        <taxon>Lactobacillales</taxon>
        <taxon>Lactobacillaceae</taxon>
        <taxon>Companilactobacillus</taxon>
    </lineage>
</organism>
<dbReference type="InterPro" id="IPR036165">
    <property type="entry name" value="YefM-like_sf"/>
</dbReference>
<dbReference type="SUPFAM" id="SSF143120">
    <property type="entry name" value="YefM-like"/>
    <property type="match status" value="1"/>
</dbReference>
<name>A0A202FET5_9LACO</name>